<dbReference type="GeneID" id="105229515"/>
<reference evidence="2" key="1">
    <citation type="submission" date="2025-05" db="UniProtKB">
        <authorList>
            <consortium name="RefSeq"/>
        </authorList>
    </citation>
    <scope>NUCLEOTIDE SEQUENCE [LARGE SCALE GENOMIC DNA]</scope>
</reference>
<evidence type="ECO:0000313" key="2">
    <source>
        <dbReference type="Proteomes" id="UP001652620"/>
    </source>
</evidence>
<name>A0A6I9VEI8_BACDO</name>
<dbReference type="Proteomes" id="UP001652620">
    <property type="component" value="Chromosome 2"/>
</dbReference>
<proteinExistence type="predicted"/>
<organism evidence="2 3">
    <name type="scientific">Bactrocera dorsalis</name>
    <name type="common">Oriental fruit fly</name>
    <name type="synonym">Dacus dorsalis</name>
    <dbReference type="NCBI Taxonomy" id="27457"/>
    <lineage>
        <taxon>Eukaryota</taxon>
        <taxon>Metazoa</taxon>
        <taxon>Ecdysozoa</taxon>
        <taxon>Arthropoda</taxon>
        <taxon>Hexapoda</taxon>
        <taxon>Insecta</taxon>
        <taxon>Pterygota</taxon>
        <taxon>Neoptera</taxon>
        <taxon>Endopterygota</taxon>
        <taxon>Diptera</taxon>
        <taxon>Brachycera</taxon>
        <taxon>Muscomorpha</taxon>
        <taxon>Tephritoidea</taxon>
        <taxon>Tephritidae</taxon>
        <taxon>Bactrocera</taxon>
        <taxon>Bactrocera</taxon>
    </lineage>
</organism>
<feature type="signal peptide" evidence="1">
    <location>
        <begin position="1"/>
        <end position="27"/>
    </location>
</feature>
<sequence length="281" mass="30819">MLGVQGSLWHTTCVYVFATCLILEIAALPASTPLPQTTHIVSYVHQGRAGAKSAEIREFDYEKVHSVDHERNAAIRVTERSTPISQLYGAFIEQLDTNLNNDFLRTHTTGTIDISTTESMSHTDDLLVTKQNTLEDADDIFGRNEQHESPKSVYNGSQPHVGGMMWSRTKQSIPVLEPVRILLNTVRDQHNQTVHAARQHHQLLGSMMGGMADHMAANESSAIETEEDRESANESTEFKLLDFAGSLVSMLWGFFGNLQRAFAASSGNALASTSSSSSGGQ</sequence>
<keyword evidence="1" id="KW-0732">Signal</keyword>
<keyword evidence="2" id="KW-1185">Reference proteome</keyword>
<dbReference type="RefSeq" id="XP_011208151.2">
    <property type="nucleotide sequence ID" value="XM_011209849.4"/>
</dbReference>
<dbReference type="KEGG" id="bdr:105229515"/>
<reference evidence="3" key="2">
    <citation type="submission" date="2025-08" db="UniProtKB">
        <authorList>
            <consortium name="RefSeq"/>
        </authorList>
    </citation>
    <scope>IDENTIFICATION</scope>
    <source>
        <tissue evidence="3">Adult</tissue>
    </source>
</reference>
<evidence type="ECO:0000256" key="1">
    <source>
        <dbReference type="SAM" id="SignalP"/>
    </source>
</evidence>
<evidence type="ECO:0000313" key="3">
    <source>
        <dbReference type="RefSeq" id="XP_011208151.2"/>
    </source>
</evidence>
<feature type="chain" id="PRO_5046371226" evidence="1">
    <location>
        <begin position="28"/>
        <end position="281"/>
    </location>
</feature>
<dbReference type="AlphaFoldDB" id="A0A6I9VEI8"/>
<protein>
    <submittedName>
        <fullName evidence="3">Uncharacterized protein LOC105229515</fullName>
    </submittedName>
</protein>
<dbReference type="InParanoid" id="A0A6I9VEI8"/>
<gene>
    <name evidence="3" type="primary">LOC105229515</name>
</gene>
<dbReference type="OrthoDB" id="8070452at2759"/>
<accession>A0A6I9VEI8</accession>